<dbReference type="OMA" id="KACEIHA"/>
<dbReference type="PANTHER" id="PTHR31321">
    <property type="entry name" value="ACYL-COA THIOESTER HYDROLASE YBHC-RELATED"/>
    <property type="match status" value="1"/>
</dbReference>
<evidence type="ECO:0000256" key="4">
    <source>
        <dbReference type="ARBA" id="ARBA00008891"/>
    </source>
</evidence>
<evidence type="ECO:0000256" key="9">
    <source>
        <dbReference type="ARBA" id="ARBA00023085"/>
    </source>
</evidence>
<comment type="catalytic activity">
    <reaction evidence="10 12">
        <text>[(1-&gt;4)-alpha-D-galacturonosyl methyl ester](n) + n H2O = [(1-&gt;4)-alpha-D-galacturonosyl](n) + n methanol + n H(+)</text>
        <dbReference type="Rhea" id="RHEA:22380"/>
        <dbReference type="Rhea" id="RHEA-COMP:14570"/>
        <dbReference type="Rhea" id="RHEA-COMP:14573"/>
        <dbReference type="ChEBI" id="CHEBI:15377"/>
        <dbReference type="ChEBI" id="CHEBI:15378"/>
        <dbReference type="ChEBI" id="CHEBI:17790"/>
        <dbReference type="ChEBI" id="CHEBI:140522"/>
        <dbReference type="ChEBI" id="CHEBI:140523"/>
        <dbReference type="EC" id="3.1.1.11"/>
    </reaction>
</comment>
<evidence type="ECO:0000256" key="1">
    <source>
        <dbReference type="ARBA" id="ARBA00004196"/>
    </source>
</evidence>
<dbReference type="FunFam" id="2.160.20.10:FF:000008">
    <property type="entry name" value="Pectinesterase"/>
    <property type="match status" value="1"/>
</dbReference>
<dbReference type="GO" id="GO:0045490">
    <property type="term" value="P:pectin catabolic process"/>
    <property type="evidence" value="ECO:0007669"/>
    <property type="project" value="UniProtKB-UniRule"/>
</dbReference>
<dbReference type="EC" id="3.1.1.11" evidence="5 12"/>
<evidence type="ECO:0000256" key="5">
    <source>
        <dbReference type="ARBA" id="ARBA00013229"/>
    </source>
</evidence>
<dbReference type="GO" id="GO:0005576">
    <property type="term" value="C:extracellular region"/>
    <property type="evidence" value="ECO:0007669"/>
    <property type="project" value="UniProtKB-SubCell"/>
</dbReference>
<evidence type="ECO:0000313" key="16">
    <source>
        <dbReference type="Proteomes" id="UP000825935"/>
    </source>
</evidence>
<dbReference type="AlphaFoldDB" id="A0A8T2R4A0"/>
<dbReference type="InterPro" id="IPR012334">
    <property type="entry name" value="Pectin_lyas_fold"/>
</dbReference>
<dbReference type="EMBL" id="CM035435">
    <property type="protein sequence ID" value="KAH7290807.1"/>
    <property type="molecule type" value="Genomic_DNA"/>
</dbReference>
<feature type="signal peptide" evidence="13">
    <location>
        <begin position="1"/>
        <end position="15"/>
    </location>
</feature>
<keyword evidence="6" id="KW-0964">Secreted</keyword>
<evidence type="ECO:0000256" key="10">
    <source>
        <dbReference type="ARBA" id="ARBA00047928"/>
    </source>
</evidence>
<comment type="subcellular location">
    <subcellularLocation>
        <location evidence="1">Cell envelope</location>
    </subcellularLocation>
    <subcellularLocation>
        <location evidence="2">Secreted</location>
    </subcellularLocation>
</comment>
<evidence type="ECO:0000256" key="8">
    <source>
        <dbReference type="ARBA" id="ARBA00022801"/>
    </source>
</evidence>
<proteinExistence type="inferred from homology"/>
<keyword evidence="9 12" id="KW-0063">Aspartyl esterase</keyword>
<organism evidence="15 16">
    <name type="scientific">Ceratopteris richardii</name>
    <name type="common">Triangle waterfern</name>
    <dbReference type="NCBI Taxonomy" id="49495"/>
    <lineage>
        <taxon>Eukaryota</taxon>
        <taxon>Viridiplantae</taxon>
        <taxon>Streptophyta</taxon>
        <taxon>Embryophyta</taxon>
        <taxon>Tracheophyta</taxon>
        <taxon>Polypodiopsida</taxon>
        <taxon>Polypodiidae</taxon>
        <taxon>Polypodiales</taxon>
        <taxon>Pteridineae</taxon>
        <taxon>Pteridaceae</taxon>
        <taxon>Parkerioideae</taxon>
        <taxon>Ceratopteris</taxon>
    </lineage>
</organism>
<dbReference type="InterPro" id="IPR000070">
    <property type="entry name" value="Pectinesterase_cat"/>
</dbReference>
<evidence type="ECO:0000256" key="11">
    <source>
        <dbReference type="PROSITE-ProRule" id="PRU10040"/>
    </source>
</evidence>
<evidence type="ECO:0000256" key="12">
    <source>
        <dbReference type="RuleBase" id="RU000589"/>
    </source>
</evidence>
<dbReference type="Pfam" id="PF01095">
    <property type="entry name" value="Pectinesterase"/>
    <property type="match status" value="1"/>
</dbReference>
<dbReference type="SUPFAM" id="SSF51126">
    <property type="entry name" value="Pectin lyase-like"/>
    <property type="match status" value="1"/>
</dbReference>
<keyword evidence="8 12" id="KW-0378">Hydrolase</keyword>
<evidence type="ECO:0000256" key="6">
    <source>
        <dbReference type="ARBA" id="ARBA00022525"/>
    </source>
</evidence>
<dbReference type="PROSITE" id="PS00503">
    <property type="entry name" value="PECTINESTERASE_2"/>
    <property type="match status" value="1"/>
</dbReference>
<dbReference type="OrthoDB" id="2019149at2759"/>
<feature type="active site" evidence="11">
    <location>
        <position position="281"/>
    </location>
</feature>
<comment type="similarity">
    <text evidence="4">Belongs to the pectinesterase family.</text>
</comment>
<dbReference type="GO" id="GO:0030599">
    <property type="term" value="F:pectinesterase activity"/>
    <property type="evidence" value="ECO:0007669"/>
    <property type="project" value="UniProtKB-UniRule"/>
</dbReference>
<gene>
    <name evidence="15" type="ORF">KP509_30G064700</name>
</gene>
<comment type="pathway">
    <text evidence="3 12">Glycan metabolism; pectin degradation; 2-dehydro-3-deoxy-D-gluconate from pectin: step 1/5.</text>
</comment>
<keyword evidence="16" id="KW-1185">Reference proteome</keyword>
<evidence type="ECO:0000313" key="15">
    <source>
        <dbReference type="EMBL" id="KAH7290807.1"/>
    </source>
</evidence>
<dbReference type="GO" id="GO:0042545">
    <property type="term" value="P:cell wall modification"/>
    <property type="evidence" value="ECO:0007669"/>
    <property type="project" value="UniProtKB-UniRule"/>
</dbReference>
<keyword evidence="7 13" id="KW-0732">Signal</keyword>
<comment type="caution">
    <text evidence="15">The sequence shown here is derived from an EMBL/GenBank/DDBJ whole genome shotgun (WGS) entry which is preliminary data.</text>
</comment>
<reference evidence="15" key="1">
    <citation type="submission" date="2021-08" db="EMBL/GenBank/DDBJ databases">
        <title>WGS assembly of Ceratopteris richardii.</title>
        <authorList>
            <person name="Marchant D.B."/>
            <person name="Chen G."/>
            <person name="Jenkins J."/>
            <person name="Shu S."/>
            <person name="Leebens-Mack J."/>
            <person name="Grimwood J."/>
            <person name="Schmutz J."/>
            <person name="Soltis P."/>
            <person name="Soltis D."/>
            <person name="Chen Z.-H."/>
        </authorList>
    </citation>
    <scope>NUCLEOTIDE SEQUENCE</scope>
    <source>
        <strain evidence="15">Whitten #5841</strain>
        <tissue evidence="15">Leaf</tissue>
    </source>
</reference>
<evidence type="ECO:0000256" key="3">
    <source>
        <dbReference type="ARBA" id="ARBA00005184"/>
    </source>
</evidence>
<sequence>MSIVILCWLSILLLASQLLRPPFLLLFKQKDQQHNIVKDVHQDTRTAGTTAAPYWNTSGIQQVAPKKLLSSSESLWWTTNYASVSSMQASSLAGVIQSSRVFIEARSVNSSRLIIVDQFGFGHFQTIQSALDSIPANNTRFYMILITSGVYEEKVYIPRSKPFITIQGLGSDNTIISWHDTADTVPLVKERNYHRPGQRLGTFHSATVAINAPKFIARWISFQNTAAAPMNTTSGGQAVALQVSGDQVAFYNCSFKGRQDTLYDHKGRHYFRNCYIEGSVDFIFGDGLSMYKACEIHAVGSGSVTAQKRQNASDQTGFSFVDCHLTGNNASNIEIYLGRAWGPFSRVIYVSCYMDAIVVPQGWHNWGDKNRELTVSYSEFNCSGPGARASDRVIWSRQLDTSEVLPFVNISFVEGEQWLQYE</sequence>
<name>A0A8T2R4A0_CERRI</name>
<dbReference type="InterPro" id="IPR033131">
    <property type="entry name" value="Pectinesterase_Asp_AS"/>
</dbReference>
<feature type="chain" id="PRO_5035771012" description="Pectinesterase" evidence="13">
    <location>
        <begin position="16"/>
        <end position="422"/>
    </location>
</feature>
<evidence type="ECO:0000256" key="13">
    <source>
        <dbReference type="SAM" id="SignalP"/>
    </source>
</evidence>
<feature type="domain" description="Pectinesterase catalytic" evidence="14">
    <location>
        <begin position="114"/>
        <end position="415"/>
    </location>
</feature>
<dbReference type="Gene3D" id="2.160.20.10">
    <property type="entry name" value="Single-stranded right-handed beta-helix, Pectin lyase-like"/>
    <property type="match status" value="1"/>
</dbReference>
<dbReference type="Proteomes" id="UP000825935">
    <property type="component" value="Chromosome 30"/>
</dbReference>
<evidence type="ECO:0000256" key="2">
    <source>
        <dbReference type="ARBA" id="ARBA00004613"/>
    </source>
</evidence>
<accession>A0A8T2R4A0</accession>
<evidence type="ECO:0000259" key="14">
    <source>
        <dbReference type="Pfam" id="PF01095"/>
    </source>
</evidence>
<protein>
    <recommendedName>
        <fullName evidence="5 12">Pectinesterase</fullName>
        <ecNumber evidence="5 12">3.1.1.11</ecNumber>
    </recommendedName>
</protein>
<dbReference type="PANTHER" id="PTHR31321:SF57">
    <property type="entry name" value="PECTINESTERASE 53-RELATED"/>
    <property type="match status" value="1"/>
</dbReference>
<evidence type="ECO:0000256" key="7">
    <source>
        <dbReference type="ARBA" id="ARBA00022729"/>
    </source>
</evidence>
<dbReference type="InterPro" id="IPR011050">
    <property type="entry name" value="Pectin_lyase_fold/virulence"/>
</dbReference>